<keyword evidence="3" id="KW-1185">Reference proteome</keyword>
<protein>
    <submittedName>
        <fullName evidence="2">PaaI family thioesterase</fullName>
    </submittedName>
</protein>
<dbReference type="InterPro" id="IPR029069">
    <property type="entry name" value="HotDog_dom_sf"/>
</dbReference>
<dbReference type="Pfam" id="PF13622">
    <property type="entry name" value="4HBT_3"/>
    <property type="match status" value="1"/>
</dbReference>
<evidence type="ECO:0000313" key="3">
    <source>
        <dbReference type="Proteomes" id="UP000481327"/>
    </source>
</evidence>
<dbReference type="Proteomes" id="UP000481327">
    <property type="component" value="Unassembled WGS sequence"/>
</dbReference>
<evidence type="ECO:0000259" key="1">
    <source>
        <dbReference type="Pfam" id="PF13622"/>
    </source>
</evidence>
<dbReference type="AlphaFoldDB" id="A0A7C9GRH5"/>
<dbReference type="OrthoDB" id="9813158at2"/>
<accession>A0A7C9GRH5</accession>
<dbReference type="EMBL" id="WIOL01000002">
    <property type="protein sequence ID" value="MQT17171.1"/>
    <property type="molecule type" value="Genomic_DNA"/>
</dbReference>
<organism evidence="2 3">
    <name type="scientific">Sandarakinorhabdus fusca</name>
    <dbReference type="NCBI Taxonomy" id="1439888"/>
    <lineage>
        <taxon>Bacteria</taxon>
        <taxon>Pseudomonadati</taxon>
        <taxon>Pseudomonadota</taxon>
        <taxon>Alphaproteobacteria</taxon>
        <taxon>Sphingomonadales</taxon>
        <taxon>Sphingosinicellaceae</taxon>
        <taxon>Sandarakinorhabdus</taxon>
    </lineage>
</organism>
<sequence length="149" mass="16162">MALAQALRSDRHGRLDMLPYARLLDLRFEQDDEEVRLVMPFSIGLVGSPGRLHGGAIAGLLEIAGLAAVILAQQGAQPDADRLPRLRPVTVTADFMREGTPVDTIAAAEVTRLGRRIINVSSRAWQVDRGRPIAMANINFLADWPDAGA</sequence>
<feature type="domain" description="Acyl-CoA thioesterase-like N-terminal HotDog" evidence="1">
    <location>
        <begin position="50"/>
        <end position="140"/>
    </location>
</feature>
<reference evidence="2 3" key="1">
    <citation type="submission" date="2019-09" db="EMBL/GenBank/DDBJ databases">
        <title>Polymorphobacter sp. isolated from a lake in China.</title>
        <authorList>
            <person name="Liu Z."/>
        </authorList>
    </citation>
    <scope>NUCLEOTIDE SEQUENCE [LARGE SCALE GENOMIC DNA]</scope>
    <source>
        <strain evidence="2 3">D40P</strain>
    </source>
</reference>
<dbReference type="Gene3D" id="3.10.129.10">
    <property type="entry name" value="Hotdog Thioesterase"/>
    <property type="match status" value="1"/>
</dbReference>
<dbReference type="CDD" id="cd03443">
    <property type="entry name" value="PaaI_thioesterase"/>
    <property type="match status" value="1"/>
</dbReference>
<proteinExistence type="predicted"/>
<comment type="caution">
    <text evidence="2">The sequence shown here is derived from an EMBL/GenBank/DDBJ whole genome shotgun (WGS) entry which is preliminary data.</text>
</comment>
<name>A0A7C9GRH5_9SPHN</name>
<gene>
    <name evidence="2" type="ORF">F3168_07835</name>
</gene>
<dbReference type="SUPFAM" id="SSF54637">
    <property type="entry name" value="Thioesterase/thiol ester dehydrase-isomerase"/>
    <property type="match status" value="1"/>
</dbReference>
<evidence type="ECO:0000313" key="2">
    <source>
        <dbReference type="EMBL" id="MQT17171.1"/>
    </source>
</evidence>
<dbReference type="InterPro" id="IPR049449">
    <property type="entry name" value="TesB_ACOT8-like_N"/>
</dbReference>